<evidence type="ECO:0000256" key="11">
    <source>
        <dbReference type="ARBA" id="ARBA00023166"/>
    </source>
</evidence>
<proteinExistence type="inferred from homology"/>
<sequence length="147" mass="16657">MDYLQAYLPNSPSGGKLPYWLLFISAVSIFNSVQTYQSSELSLTRKVYEEEANSRHSTPQVTRLSARTFGTWTFISSLVRFYGAYYVTNPQIFQLTQWTFLVAAGHFFSEWLVFGTCKLGKGLAGPGIVSILSLIWMHSQKEFYLGA</sequence>
<keyword evidence="8" id="KW-0756">Sterol biosynthesis</keyword>
<evidence type="ECO:0000256" key="1">
    <source>
        <dbReference type="ARBA" id="ARBA00004477"/>
    </source>
</evidence>
<evidence type="ECO:0000256" key="7">
    <source>
        <dbReference type="ARBA" id="ARBA00022989"/>
    </source>
</evidence>
<evidence type="ECO:0000313" key="14">
    <source>
        <dbReference type="Proteomes" id="UP000094285"/>
    </source>
</evidence>
<evidence type="ECO:0000256" key="5">
    <source>
        <dbReference type="ARBA" id="ARBA00022824"/>
    </source>
</evidence>
<keyword evidence="4" id="KW-0812">Transmembrane</keyword>
<keyword evidence="3" id="KW-0444">Lipid biosynthesis</keyword>
<dbReference type="EMBL" id="KV453911">
    <property type="protein sequence ID" value="ODV79697.1"/>
    <property type="molecule type" value="Genomic_DNA"/>
</dbReference>
<evidence type="ECO:0000256" key="2">
    <source>
        <dbReference type="ARBA" id="ARBA00005377"/>
    </source>
</evidence>
<dbReference type="OrthoDB" id="6485510at2759"/>
<dbReference type="PANTHER" id="PTHR15451">
    <property type="entry name" value="ERGOSTEROL BIOSYNTHETIC PROTEIN 28-RELATED"/>
    <property type="match status" value="1"/>
</dbReference>
<reference evidence="14" key="1">
    <citation type="submission" date="2016-05" db="EMBL/GenBank/DDBJ databases">
        <title>Comparative genomics of biotechnologically important yeasts.</title>
        <authorList>
            <consortium name="DOE Joint Genome Institute"/>
            <person name="Riley R."/>
            <person name="Haridas S."/>
            <person name="Wolfe K.H."/>
            <person name="Lopes M.R."/>
            <person name="Hittinger C.T."/>
            <person name="Goker M."/>
            <person name="Salamov A."/>
            <person name="Wisecaver J."/>
            <person name="Long T.M."/>
            <person name="Aerts A.L."/>
            <person name="Barry K."/>
            <person name="Choi C."/>
            <person name="Clum A."/>
            <person name="Coughlan A.Y."/>
            <person name="Deshpande S."/>
            <person name="Douglass A.P."/>
            <person name="Hanson S.J."/>
            <person name="Klenk H.-P."/>
            <person name="Labutti K."/>
            <person name="Lapidus A."/>
            <person name="Lindquist E."/>
            <person name="Lipzen A."/>
            <person name="Meier-Kolthoff J.P."/>
            <person name="Ohm R.A."/>
            <person name="Otillar R.P."/>
            <person name="Pangilinan J."/>
            <person name="Peng Y."/>
            <person name="Rokas A."/>
            <person name="Rosa C.A."/>
            <person name="Scheuner C."/>
            <person name="Sibirny A.A."/>
            <person name="Slot J.C."/>
            <person name="Stielow J.B."/>
            <person name="Sun H."/>
            <person name="Kurtzman C.P."/>
            <person name="Blackwell M."/>
            <person name="Grigoriev I.V."/>
            <person name="Jeffries T.W."/>
        </authorList>
    </citation>
    <scope>NUCLEOTIDE SEQUENCE [LARGE SCALE GENOMIC DNA]</scope>
    <source>
        <strain evidence="14">NRRL Y-17324</strain>
    </source>
</reference>
<evidence type="ECO:0000256" key="4">
    <source>
        <dbReference type="ARBA" id="ARBA00022692"/>
    </source>
</evidence>
<dbReference type="Pfam" id="PF03694">
    <property type="entry name" value="Erg28"/>
    <property type="match status" value="1"/>
</dbReference>
<dbReference type="GO" id="GO:0006696">
    <property type="term" value="P:ergosterol biosynthetic process"/>
    <property type="evidence" value="ECO:0007669"/>
    <property type="project" value="EnsemblFungi"/>
</dbReference>
<dbReference type="Proteomes" id="UP000094285">
    <property type="component" value="Unassembled WGS sequence"/>
</dbReference>
<dbReference type="STRING" id="984487.A0A1E4SJT6"/>
<evidence type="ECO:0000256" key="10">
    <source>
        <dbReference type="ARBA" id="ARBA00023136"/>
    </source>
</evidence>
<dbReference type="AlphaFoldDB" id="A0A1E4SJT6"/>
<dbReference type="PANTHER" id="PTHR15451:SF19">
    <property type="entry name" value="ERGOSTEROL BIOSYNTHETIC PROTEIN 28 HOMOLOG"/>
    <property type="match status" value="1"/>
</dbReference>
<keyword evidence="12" id="KW-0753">Steroid metabolism</keyword>
<gene>
    <name evidence="13" type="ORF">CANTADRAFT_5417</name>
</gene>
<keyword evidence="10" id="KW-0472">Membrane</keyword>
<name>A0A1E4SJT6_9ASCO</name>
<protein>
    <submittedName>
        <fullName evidence="13">Erg28-like protein</fullName>
    </submittedName>
</protein>
<dbReference type="InterPro" id="IPR005352">
    <property type="entry name" value="Erg28"/>
</dbReference>
<keyword evidence="7" id="KW-1133">Transmembrane helix</keyword>
<dbReference type="GeneID" id="30984427"/>
<evidence type="ECO:0000256" key="8">
    <source>
        <dbReference type="ARBA" id="ARBA00023011"/>
    </source>
</evidence>
<keyword evidence="14" id="KW-1185">Reference proteome</keyword>
<dbReference type="GO" id="GO:0030674">
    <property type="term" value="F:protein-macromolecule adaptor activity"/>
    <property type="evidence" value="ECO:0007669"/>
    <property type="project" value="EnsemblFungi"/>
</dbReference>
<accession>A0A1E4SJT6</accession>
<evidence type="ECO:0000313" key="13">
    <source>
        <dbReference type="EMBL" id="ODV79697.1"/>
    </source>
</evidence>
<keyword evidence="5" id="KW-0256">Endoplasmic reticulum</keyword>
<comment type="subcellular location">
    <subcellularLocation>
        <location evidence="1">Endoplasmic reticulum membrane</location>
        <topology evidence="1">Multi-pass membrane protein</topology>
    </subcellularLocation>
</comment>
<comment type="similarity">
    <text evidence="2">Belongs to the ERG28 family.</text>
</comment>
<dbReference type="RefSeq" id="XP_020064819.1">
    <property type="nucleotide sequence ID" value="XM_020210291.1"/>
</dbReference>
<keyword evidence="11" id="KW-1207">Sterol metabolism</keyword>
<keyword evidence="6" id="KW-0752">Steroid biosynthesis</keyword>
<evidence type="ECO:0000256" key="12">
    <source>
        <dbReference type="ARBA" id="ARBA00023221"/>
    </source>
</evidence>
<dbReference type="GO" id="GO:0005789">
    <property type="term" value="C:endoplasmic reticulum membrane"/>
    <property type="evidence" value="ECO:0007669"/>
    <property type="project" value="UniProtKB-SubCell"/>
</dbReference>
<evidence type="ECO:0000256" key="3">
    <source>
        <dbReference type="ARBA" id="ARBA00022516"/>
    </source>
</evidence>
<organism evidence="13 14">
    <name type="scientific">Suhomyces tanzawaensis NRRL Y-17324</name>
    <dbReference type="NCBI Taxonomy" id="984487"/>
    <lineage>
        <taxon>Eukaryota</taxon>
        <taxon>Fungi</taxon>
        <taxon>Dikarya</taxon>
        <taxon>Ascomycota</taxon>
        <taxon>Saccharomycotina</taxon>
        <taxon>Pichiomycetes</taxon>
        <taxon>Debaryomycetaceae</taxon>
        <taxon>Suhomyces</taxon>
    </lineage>
</organism>
<keyword evidence="9" id="KW-0443">Lipid metabolism</keyword>
<evidence type="ECO:0000256" key="6">
    <source>
        <dbReference type="ARBA" id="ARBA00022955"/>
    </source>
</evidence>
<evidence type="ECO:0000256" key="9">
    <source>
        <dbReference type="ARBA" id="ARBA00023098"/>
    </source>
</evidence>